<dbReference type="InterPro" id="IPR052947">
    <property type="entry name" value="T6SS_Hcp1_domain"/>
</dbReference>
<evidence type="ECO:0000313" key="2">
    <source>
        <dbReference type="EMBL" id="AUY26030.1"/>
    </source>
</evidence>
<dbReference type="Proteomes" id="UP000237673">
    <property type="component" value="Chromosome"/>
</dbReference>
<sequence>MSLSLPGNNLYYLPRDNLAPEKYEEIVNPLSAWPQIKSEYVFDDSLMPGFQLINMRRRDFHGYTNQLPPHGAREQEKLKSMLFCGEVVMLSGFSASPGWLFYIDDNGELICCDPLSFKFDRAQRVIQEYKRSVARRVYSNSGGKPRPTVVPARSAEINKPASLEVINSKAAGCLLAADGIYNGNIDGFRKTAEQLGGEAPVGYNQIMNDQTKGLIIAGASVAAGLTMGRINIGAGNQGSVETVRAAVGKSRLQVKNLGNVNDFLSSQSAHINRKLGVKIGQGRLPYEASKAGIEQAKATIKETLETATQISSIIPNTSVRGKYDLIHVYS</sequence>
<dbReference type="InterPro" id="IPR058406">
    <property type="entry name" value="DUF8093"/>
</dbReference>
<dbReference type="EMBL" id="CP026378">
    <property type="protein sequence ID" value="AUY26030.1"/>
    <property type="molecule type" value="Genomic_DNA"/>
</dbReference>
<reference evidence="2 3" key="1">
    <citation type="submission" date="2018-01" db="EMBL/GenBank/DDBJ databases">
        <title>Complete and assembled Genome of Pantoea calida DSM22759T.</title>
        <authorList>
            <person name="Stevens M.J.A."/>
            <person name="Zurfluh K."/>
            <person name="Stephan R."/>
        </authorList>
    </citation>
    <scope>NUCLEOTIDE SEQUENCE [LARGE SCALE GENOMIC DNA]</scope>
    <source>
        <strain evidence="2 3">DSM 22759</strain>
    </source>
</reference>
<keyword evidence="3" id="KW-1185">Reference proteome</keyword>
<dbReference type="Pfam" id="PF26362">
    <property type="entry name" value="DUF8093"/>
    <property type="match status" value="1"/>
</dbReference>
<evidence type="ECO:0000259" key="1">
    <source>
        <dbReference type="Pfam" id="PF26362"/>
    </source>
</evidence>
<evidence type="ECO:0000313" key="3">
    <source>
        <dbReference type="Proteomes" id="UP000237673"/>
    </source>
</evidence>
<dbReference type="PANTHER" id="PTHR34319">
    <property type="entry name" value="MAJOR EXPORTED PROTEIN"/>
    <property type="match status" value="1"/>
</dbReference>
<accession>A0ABM6S404</accession>
<proteinExistence type="predicted"/>
<dbReference type="PANTHER" id="PTHR34319:SF7">
    <property type="entry name" value="HNH ENDONUCLEASE DOMAIN-CONTAINING PROTEIN"/>
    <property type="match status" value="1"/>
</dbReference>
<dbReference type="RefSeq" id="WP_084970650.1">
    <property type="nucleotide sequence ID" value="NZ_CP026378.1"/>
</dbReference>
<gene>
    <name evidence="2" type="ORF">C2E16_14670</name>
</gene>
<protein>
    <recommendedName>
        <fullName evidence="1">DUF8093 domain-containing protein</fullName>
    </recommendedName>
</protein>
<dbReference type="GeneID" id="84632903"/>
<organism evidence="2 3">
    <name type="scientific">Mixta calida</name>
    <dbReference type="NCBI Taxonomy" id="665913"/>
    <lineage>
        <taxon>Bacteria</taxon>
        <taxon>Pseudomonadati</taxon>
        <taxon>Pseudomonadota</taxon>
        <taxon>Gammaproteobacteria</taxon>
        <taxon>Enterobacterales</taxon>
        <taxon>Erwiniaceae</taxon>
        <taxon>Mixta</taxon>
    </lineage>
</organism>
<name>A0ABM6S404_9GAMM</name>
<feature type="domain" description="DUF8093" evidence="1">
    <location>
        <begin position="9"/>
        <end position="149"/>
    </location>
</feature>